<gene>
    <name evidence="10" type="ORF">SAMN04488115_12112</name>
</gene>
<dbReference type="PANTHER" id="PTHR36699">
    <property type="entry name" value="LD-TRANSPEPTIDASE"/>
    <property type="match status" value="1"/>
</dbReference>
<dbReference type="CDD" id="cd16913">
    <property type="entry name" value="YkuD_like"/>
    <property type="match status" value="1"/>
</dbReference>
<feature type="domain" description="L,D-TPase catalytic" evidence="9">
    <location>
        <begin position="59"/>
        <end position="187"/>
    </location>
</feature>
<evidence type="ECO:0000256" key="3">
    <source>
        <dbReference type="ARBA" id="ARBA00022679"/>
    </source>
</evidence>
<dbReference type="GO" id="GO:0071555">
    <property type="term" value="P:cell wall organization"/>
    <property type="evidence" value="ECO:0007669"/>
    <property type="project" value="UniProtKB-UniRule"/>
</dbReference>
<evidence type="ECO:0000256" key="5">
    <source>
        <dbReference type="ARBA" id="ARBA00022984"/>
    </source>
</evidence>
<dbReference type="InterPro" id="IPR038063">
    <property type="entry name" value="Transpep_catalytic_dom"/>
</dbReference>
<feature type="active site" description="Proton donor/acceptor" evidence="7">
    <location>
        <position position="151"/>
    </location>
</feature>
<keyword evidence="4 7" id="KW-0133">Cell shape</keyword>
<keyword evidence="6 7" id="KW-0961">Cell wall biogenesis/degradation</keyword>
<evidence type="ECO:0000256" key="1">
    <source>
        <dbReference type="ARBA" id="ARBA00004752"/>
    </source>
</evidence>
<dbReference type="InterPro" id="IPR005490">
    <property type="entry name" value="LD_TPept_cat_dom"/>
</dbReference>
<evidence type="ECO:0000256" key="4">
    <source>
        <dbReference type="ARBA" id="ARBA00022960"/>
    </source>
</evidence>
<dbReference type="GO" id="GO:0008360">
    <property type="term" value="P:regulation of cell shape"/>
    <property type="evidence" value="ECO:0007669"/>
    <property type="project" value="UniProtKB-UniRule"/>
</dbReference>
<evidence type="ECO:0000256" key="7">
    <source>
        <dbReference type="PROSITE-ProRule" id="PRU01373"/>
    </source>
</evidence>
<comment type="similarity">
    <text evidence="2">Belongs to the YkuD family.</text>
</comment>
<evidence type="ECO:0000259" key="9">
    <source>
        <dbReference type="PROSITE" id="PS52029"/>
    </source>
</evidence>
<dbReference type="Proteomes" id="UP000236743">
    <property type="component" value="Unassembled WGS sequence"/>
</dbReference>
<dbReference type="UniPathway" id="UPA00219"/>
<dbReference type="PROSITE" id="PS52029">
    <property type="entry name" value="LD_TPASE"/>
    <property type="match status" value="1"/>
</dbReference>
<dbReference type="GO" id="GO:0009252">
    <property type="term" value="P:peptidoglycan biosynthetic process"/>
    <property type="evidence" value="ECO:0007669"/>
    <property type="project" value="UniProtKB-UniPathway"/>
</dbReference>
<dbReference type="GO" id="GO:0004180">
    <property type="term" value="F:carboxypeptidase activity"/>
    <property type="evidence" value="ECO:0007669"/>
    <property type="project" value="UniProtKB-ARBA"/>
</dbReference>
<keyword evidence="3" id="KW-0808">Transferase</keyword>
<dbReference type="SUPFAM" id="SSF141523">
    <property type="entry name" value="L,D-transpeptidase catalytic domain-like"/>
    <property type="match status" value="1"/>
</dbReference>
<evidence type="ECO:0000313" key="11">
    <source>
        <dbReference type="Proteomes" id="UP000236743"/>
    </source>
</evidence>
<feature type="region of interest" description="Disordered" evidence="8">
    <location>
        <begin position="362"/>
        <end position="383"/>
    </location>
</feature>
<proteinExistence type="inferred from homology"/>
<name>A0A1H6DC48_9HYPH</name>
<evidence type="ECO:0000313" key="10">
    <source>
        <dbReference type="EMBL" id="SEG82809.1"/>
    </source>
</evidence>
<sequence>MDGIDDVAFKQLALVAFVALTLGACEEDRYRGSARHNIPIPSATYTLMAEKGMSKDQPVLIRSYKKESELEVWKRKPSGEYALLKTFPMCRWSGQLGPKVREGDRMAPEGFYAISAAQMNPNSSYYVSFNMGYPNAYDRSLGRTGAHLMVHGACSSAGCYSMTDDQIGEIYALLREAQNAGQKAVQMQALPFRMTPENLAKHRLDSNIAFWKNLKEGTDYFEVARDEPQVSVSGGRYVFNGGSATAAVQQKRQQDDSQVAALVAKGTPAIKLVYDDGDQHSSFKQTLVASGSDSLNKSVSWGSRDVGVSRPDALTIGPRVVVLDDKGRAKATVRAASADNDAVLAAIASAAEEPAKVEVAKAEAAKADPAKPESNKLDPSKTGTIRQAAPSAATQVAKVLPGAAQQAPVLASATPAAPVAAEESQPFYQRALSFVPLIGASRPAAPVEAAPVASVVPASPTNVRAPVPPRRADGLRTSQLDQPAAAFASQPTLR</sequence>
<feature type="region of interest" description="Disordered" evidence="8">
    <location>
        <begin position="459"/>
        <end position="494"/>
    </location>
</feature>
<dbReference type="PANTHER" id="PTHR36699:SF1">
    <property type="entry name" value="L,D-TRANSPEPTIDASE YAFK-RELATED"/>
    <property type="match status" value="1"/>
</dbReference>
<keyword evidence="11" id="KW-1185">Reference proteome</keyword>
<dbReference type="GO" id="GO:0016740">
    <property type="term" value="F:transferase activity"/>
    <property type="evidence" value="ECO:0007669"/>
    <property type="project" value="UniProtKB-KW"/>
</dbReference>
<accession>A0A1H6DC48</accession>
<protein>
    <submittedName>
        <fullName evidence="10">Murein L,D-transpeptidase YafK</fullName>
    </submittedName>
</protein>
<dbReference type="AlphaFoldDB" id="A0A1H6DC48"/>
<dbReference type="EMBL" id="FNUY01000021">
    <property type="protein sequence ID" value="SEG82809.1"/>
    <property type="molecule type" value="Genomic_DNA"/>
</dbReference>
<evidence type="ECO:0000256" key="6">
    <source>
        <dbReference type="ARBA" id="ARBA00023316"/>
    </source>
</evidence>
<organism evidence="10 11">
    <name type="scientific">Bosea lathyri</name>
    <dbReference type="NCBI Taxonomy" id="1036778"/>
    <lineage>
        <taxon>Bacteria</taxon>
        <taxon>Pseudomonadati</taxon>
        <taxon>Pseudomonadota</taxon>
        <taxon>Alphaproteobacteria</taxon>
        <taxon>Hyphomicrobiales</taxon>
        <taxon>Boseaceae</taxon>
        <taxon>Bosea</taxon>
    </lineage>
</organism>
<evidence type="ECO:0000256" key="2">
    <source>
        <dbReference type="ARBA" id="ARBA00005992"/>
    </source>
</evidence>
<keyword evidence="5 7" id="KW-0573">Peptidoglycan synthesis</keyword>
<comment type="pathway">
    <text evidence="1 7">Cell wall biogenesis; peptidoglycan biosynthesis.</text>
</comment>
<reference evidence="10 11" key="1">
    <citation type="submission" date="2016-10" db="EMBL/GenBank/DDBJ databases">
        <authorList>
            <person name="de Groot N.N."/>
        </authorList>
    </citation>
    <scope>NUCLEOTIDE SEQUENCE [LARGE SCALE GENOMIC DNA]</scope>
    <source>
        <strain evidence="10 11">DSM 26656</strain>
    </source>
</reference>
<evidence type="ECO:0000256" key="8">
    <source>
        <dbReference type="SAM" id="MobiDB-lite"/>
    </source>
</evidence>
<feature type="compositionally biased region" description="Basic and acidic residues" evidence="8">
    <location>
        <begin position="362"/>
        <end position="379"/>
    </location>
</feature>
<feature type="active site" description="Nucleophile" evidence="7">
    <location>
        <position position="159"/>
    </location>
</feature>